<dbReference type="InterPro" id="IPR050210">
    <property type="entry name" value="tRNA_Adenine-N(6)_MTase"/>
</dbReference>
<evidence type="ECO:0000313" key="2">
    <source>
        <dbReference type="EMBL" id="RNA66063.1"/>
    </source>
</evidence>
<feature type="domain" description="Methyltransferase small" evidence="1">
    <location>
        <begin position="33"/>
        <end position="125"/>
    </location>
</feature>
<keyword evidence="2" id="KW-0808">Transferase</keyword>
<comment type="caution">
    <text evidence="2">The sequence shown here is derived from an EMBL/GenBank/DDBJ whole genome shotgun (WGS) entry which is preliminary data.</text>
</comment>
<keyword evidence="2" id="KW-0489">Methyltransferase</keyword>
<dbReference type="Gene3D" id="3.40.50.150">
    <property type="entry name" value="Vaccinia Virus protein VP39"/>
    <property type="match status" value="1"/>
</dbReference>
<dbReference type="SUPFAM" id="SSF53335">
    <property type="entry name" value="S-adenosyl-L-methionine-dependent methyltransferases"/>
    <property type="match status" value="1"/>
</dbReference>
<evidence type="ECO:0000259" key="1">
    <source>
        <dbReference type="Pfam" id="PF05175"/>
    </source>
</evidence>
<accession>A0A3M7TKM8</accession>
<dbReference type="CDD" id="cd02440">
    <property type="entry name" value="AdoMet_MTases"/>
    <property type="match status" value="1"/>
</dbReference>
<dbReference type="PANTHER" id="PTHR47739:SF1">
    <property type="entry name" value="TRNA1(VAL) (ADENINE(37)-N6)-METHYLTRANSFERASE"/>
    <property type="match status" value="1"/>
</dbReference>
<dbReference type="InterPro" id="IPR007848">
    <property type="entry name" value="Small_mtfrase_dom"/>
</dbReference>
<dbReference type="Proteomes" id="UP000278746">
    <property type="component" value="Unassembled WGS sequence"/>
</dbReference>
<dbReference type="AlphaFoldDB" id="A0A3M7TKM8"/>
<dbReference type="RefSeq" id="WP_122902014.1">
    <property type="nucleotide sequence ID" value="NZ_RHIB01000005.1"/>
</dbReference>
<evidence type="ECO:0000313" key="3">
    <source>
        <dbReference type="Proteomes" id="UP000278746"/>
    </source>
</evidence>
<dbReference type="OrthoDB" id="9777257at2"/>
<dbReference type="GO" id="GO:0032259">
    <property type="term" value="P:methylation"/>
    <property type="evidence" value="ECO:0007669"/>
    <property type="project" value="UniProtKB-KW"/>
</dbReference>
<name>A0A3M7TKM8_9BACI</name>
<dbReference type="GO" id="GO:0008168">
    <property type="term" value="F:methyltransferase activity"/>
    <property type="evidence" value="ECO:0007669"/>
    <property type="project" value="UniProtKB-KW"/>
</dbReference>
<organism evidence="2 3">
    <name type="scientific">Alteribacter keqinensis</name>
    <dbReference type="NCBI Taxonomy" id="2483800"/>
    <lineage>
        <taxon>Bacteria</taxon>
        <taxon>Bacillati</taxon>
        <taxon>Bacillota</taxon>
        <taxon>Bacilli</taxon>
        <taxon>Bacillales</taxon>
        <taxon>Bacillaceae</taxon>
        <taxon>Alteribacter</taxon>
    </lineage>
</organism>
<dbReference type="Pfam" id="PF05175">
    <property type="entry name" value="MTS"/>
    <property type="match status" value="1"/>
</dbReference>
<dbReference type="PANTHER" id="PTHR47739">
    <property type="entry name" value="TRNA1(VAL) (ADENINE(37)-N6)-METHYLTRANSFERASE"/>
    <property type="match status" value="1"/>
</dbReference>
<reference evidence="2 3" key="1">
    <citation type="submission" date="2018-10" db="EMBL/GenBank/DDBJ databases">
        <title>Bacillus Keqinensis sp. nov., a moderately halophilic bacterium isolated from a saline-alkaline lake.</title>
        <authorList>
            <person name="Wang H."/>
        </authorList>
    </citation>
    <scope>NUCLEOTIDE SEQUENCE [LARGE SCALE GENOMIC DNA]</scope>
    <source>
        <strain evidence="2 3">KQ-3</strain>
    </source>
</reference>
<proteinExistence type="predicted"/>
<gene>
    <name evidence="2" type="ORF">EBO34_20150</name>
</gene>
<dbReference type="EMBL" id="RHIB01000005">
    <property type="protein sequence ID" value="RNA66063.1"/>
    <property type="molecule type" value="Genomic_DNA"/>
</dbReference>
<dbReference type="InterPro" id="IPR029063">
    <property type="entry name" value="SAM-dependent_MTases_sf"/>
</dbReference>
<protein>
    <submittedName>
        <fullName evidence="2">tRNA1(Val) (Adenine(37)-N6)-methyltransferase</fullName>
    </submittedName>
</protein>
<sequence length="247" mass="28196">MDKQHHEERVDFLPGTKLGIIQRRDVFVFSTDAVLLSKFASIPKRGGRMIDLCAGNGAIPMMLTKRTDAPIDAVEIQEPLVDLALRNMKNNGLDKQVNVIHQDITKLHGDVAWGRYDVVTCNPPYFPMTVNERDRNENKTISLARHEITCTIDDVVRIASRLVKYRGKFALVHRPERLADIMSALRTYDLEPKRIQYVHGKRGKEANMVLIESMKSGSPGLKTLFPISVYGEDGQYLKEFKDHYESW</sequence>
<keyword evidence="3" id="KW-1185">Reference proteome</keyword>